<evidence type="ECO:0000313" key="6">
    <source>
        <dbReference type="Proteomes" id="UP001438008"/>
    </source>
</evidence>
<dbReference type="InterPro" id="IPR038174">
    <property type="entry name" value="Strep_pil_link_sf"/>
</dbReference>
<feature type="transmembrane region" description="Helical" evidence="2">
    <location>
        <begin position="600"/>
        <end position="619"/>
    </location>
</feature>
<dbReference type="SMART" id="SM00327">
    <property type="entry name" value="VWA"/>
    <property type="match status" value="1"/>
</dbReference>
<dbReference type="EMBL" id="JBBMFE010000009">
    <property type="protein sequence ID" value="MEQ2472907.1"/>
    <property type="molecule type" value="Genomic_DNA"/>
</dbReference>
<dbReference type="Pfam" id="PF12892">
    <property type="entry name" value="FctA"/>
    <property type="match status" value="2"/>
</dbReference>
<feature type="region of interest" description="Disordered" evidence="1">
    <location>
        <begin position="549"/>
        <end position="591"/>
    </location>
</feature>
<feature type="chain" id="PRO_5045767427" evidence="3">
    <location>
        <begin position="33"/>
        <end position="625"/>
    </location>
</feature>
<accession>A0ABV1FIM7</accession>
<reference evidence="5 6" key="1">
    <citation type="submission" date="2024-03" db="EMBL/GenBank/DDBJ databases">
        <title>Human intestinal bacterial collection.</title>
        <authorList>
            <person name="Pauvert C."/>
            <person name="Hitch T.C.A."/>
            <person name="Clavel T."/>
        </authorList>
    </citation>
    <scope>NUCLEOTIDE SEQUENCE [LARGE SCALE GENOMIC DNA]</scope>
    <source>
        <strain evidence="5 6">CLA-AA-H132</strain>
    </source>
</reference>
<gene>
    <name evidence="5" type="ORF">WMO29_10470</name>
</gene>
<dbReference type="RefSeq" id="WP_349164733.1">
    <property type="nucleotide sequence ID" value="NZ_JBBMFE010000009.1"/>
</dbReference>
<evidence type="ECO:0000313" key="5">
    <source>
        <dbReference type="EMBL" id="MEQ2472907.1"/>
    </source>
</evidence>
<dbReference type="PROSITE" id="PS50234">
    <property type="entry name" value="VWFA"/>
    <property type="match status" value="1"/>
</dbReference>
<organism evidence="5 6">
    <name type="scientific">Laedolimicola intestinihominis</name>
    <dbReference type="NCBI Taxonomy" id="3133166"/>
    <lineage>
        <taxon>Bacteria</taxon>
        <taxon>Bacillati</taxon>
        <taxon>Bacillota</taxon>
        <taxon>Clostridia</taxon>
        <taxon>Lachnospirales</taxon>
        <taxon>Lachnospiraceae</taxon>
        <taxon>Laedolimicola</taxon>
    </lineage>
</organism>
<dbReference type="Gene3D" id="2.60.40.3050">
    <property type="match status" value="2"/>
</dbReference>
<dbReference type="Gene3D" id="3.40.50.410">
    <property type="entry name" value="von Willebrand factor, type A domain"/>
    <property type="match status" value="1"/>
</dbReference>
<dbReference type="NCBIfam" id="TIGR03786">
    <property type="entry name" value="strep_pil_rpt"/>
    <property type="match status" value="2"/>
</dbReference>
<feature type="domain" description="VWFA" evidence="4">
    <location>
        <begin position="48"/>
        <end position="288"/>
    </location>
</feature>
<protein>
    <submittedName>
        <fullName evidence="5">FctA domain-containing protein</fullName>
    </submittedName>
</protein>
<evidence type="ECO:0000259" key="4">
    <source>
        <dbReference type="PROSITE" id="PS50234"/>
    </source>
</evidence>
<keyword evidence="6" id="KW-1185">Reference proteome</keyword>
<feature type="compositionally biased region" description="Low complexity" evidence="1">
    <location>
        <begin position="572"/>
        <end position="582"/>
    </location>
</feature>
<dbReference type="Pfam" id="PF00092">
    <property type="entry name" value="VWA"/>
    <property type="match status" value="1"/>
</dbReference>
<dbReference type="CDD" id="cd00198">
    <property type="entry name" value="vWFA"/>
    <property type="match status" value="1"/>
</dbReference>
<dbReference type="Proteomes" id="UP001438008">
    <property type="component" value="Unassembled WGS sequence"/>
</dbReference>
<keyword evidence="2" id="KW-0472">Membrane</keyword>
<feature type="signal peptide" evidence="3">
    <location>
        <begin position="1"/>
        <end position="32"/>
    </location>
</feature>
<dbReference type="InterPro" id="IPR002035">
    <property type="entry name" value="VWF_A"/>
</dbReference>
<evidence type="ECO:0000256" key="1">
    <source>
        <dbReference type="SAM" id="MobiDB-lite"/>
    </source>
</evidence>
<sequence>MKKRGLLKKLGAWFLTLVLASGVLLTGMTAQAETGSPAMNEPAGGAADIVLVLDVSGSMNDPFGSEDTTKRIDGLKTAVAALADEIQSINGTVGEGGEKHRVALIKFAGDKREEIGNDEYQQGQYKYNNSQIVKPLTDDMQAIKDGAGGLKSSGATRADYGLELAERYITVHSDRRQIVIFFTDGGPSSFSNYDPMVANAGVAAAKSIKDKGAEVYTIGIQSGADAGEVTEATSDSNRFLHAVSSNYPNATANDRGSLGERTGTKDYYKAATSTAGVKEAMLSVLESIGSEASPVTLALTGQKDLYEEKENELAPKELTGGEFLFRLEEDVPEITVLSEENAETAGQSMPMPAAGGTEVRNTADGSFRFGEISFTKPGTYRYKVTEANEGASGITYDLSVHHVTVNVSFFAGQLQLETGISKDGSQETIEKMVFENRYKPVEIKPVDVILEATKKLDGRKLNAGEFHFVVKDESGNVVRRAASDADGKIVFERLTFKEPGSYTYTISEEKEQLDYVIYDNTVYTCTIKVIQKDDGVLVAELDTEGKEPVFQNSYKEPVKPEETKKTEEPKKTGSSGHSGSSGNKTQTASVATGDQNPVELAASCGFLALAGLAAALGYIRKKRYE</sequence>
<dbReference type="InterPro" id="IPR036465">
    <property type="entry name" value="vWFA_dom_sf"/>
</dbReference>
<evidence type="ECO:0000256" key="2">
    <source>
        <dbReference type="SAM" id="Phobius"/>
    </source>
</evidence>
<comment type="caution">
    <text evidence="5">The sequence shown here is derived from an EMBL/GenBank/DDBJ whole genome shotgun (WGS) entry which is preliminary data.</text>
</comment>
<dbReference type="SUPFAM" id="SSF53300">
    <property type="entry name" value="vWA-like"/>
    <property type="match status" value="1"/>
</dbReference>
<feature type="compositionally biased region" description="Basic and acidic residues" evidence="1">
    <location>
        <begin position="556"/>
        <end position="571"/>
    </location>
</feature>
<evidence type="ECO:0000256" key="3">
    <source>
        <dbReference type="SAM" id="SignalP"/>
    </source>
</evidence>
<dbReference type="InterPro" id="IPR022464">
    <property type="entry name" value="Strep_pil_isopept_link"/>
</dbReference>
<proteinExistence type="predicted"/>
<keyword evidence="2" id="KW-0812">Transmembrane</keyword>
<name>A0ABV1FIM7_9FIRM</name>
<keyword evidence="3" id="KW-0732">Signal</keyword>
<keyword evidence="2" id="KW-1133">Transmembrane helix</keyword>